<organism evidence="2 3">
    <name type="scientific">Pseudomonas gessardii</name>
    <dbReference type="NCBI Taxonomy" id="78544"/>
    <lineage>
        <taxon>Bacteria</taxon>
        <taxon>Pseudomonadati</taxon>
        <taxon>Pseudomonadota</taxon>
        <taxon>Gammaproteobacteria</taxon>
        <taxon>Pseudomonadales</taxon>
        <taxon>Pseudomonadaceae</taxon>
        <taxon>Pseudomonas</taxon>
    </lineage>
</organism>
<feature type="transmembrane region" description="Helical" evidence="1">
    <location>
        <begin position="12"/>
        <end position="32"/>
    </location>
</feature>
<evidence type="ECO:0000313" key="2">
    <source>
        <dbReference type="EMBL" id="NNA97395.1"/>
    </source>
</evidence>
<proteinExistence type="predicted"/>
<reference evidence="2 3" key="1">
    <citation type="journal article" date="2020" name="Front. Microbiol.">
        <title>Genetic Organization of the aprX-lipA2 Operon Affects the Proteolytic Potential of Pseudomonas Species in Milk.</title>
        <authorList>
            <person name="Maier C."/>
            <person name="Huptas C."/>
            <person name="von Neubeck M."/>
            <person name="Scherer S."/>
            <person name="Wenning M."/>
            <person name="Lucking G."/>
        </authorList>
    </citation>
    <scope>NUCLEOTIDE SEQUENCE [LARGE SCALE GENOMIC DNA]</scope>
    <source>
        <strain evidence="2 3">G4779</strain>
    </source>
</reference>
<evidence type="ECO:0000313" key="3">
    <source>
        <dbReference type="Proteomes" id="UP000542111"/>
    </source>
</evidence>
<dbReference type="RefSeq" id="WP_169898324.1">
    <property type="nucleotide sequence ID" value="NZ_JAAQYP010000034.1"/>
</dbReference>
<keyword evidence="1" id="KW-0812">Transmembrane</keyword>
<keyword evidence="1" id="KW-1133">Transmembrane helix</keyword>
<evidence type="ECO:0000256" key="1">
    <source>
        <dbReference type="SAM" id="Phobius"/>
    </source>
</evidence>
<keyword evidence="1" id="KW-0472">Membrane</keyword>
<comment type="caution">
    <text evidence="2">The sequence shown here is derived from an EMBL/GenBank/DDBJ whole genome shotgun (WGS) entry which is preliminary data.</text>
</comment>
<dbReference type="AlphaFoldDB" id="A0A7Y1QMR4"/>
<sequence length="106" mass="12343">MKPWWKARRISVFVVTSALTVIAAIGISLLGIELAGGIPEWQQCLKDNASYFRLWRILFYSALAYGWYCLRRRLHRRGIDPEQHHRLLRTEVALVALLLLLELLIN</sequence>
<gene>
    <name evidence="2" type="ORF">HBO33_19700</name>
</gene>
<dbReference type="EMBL" id="JAAQYP010000034">
    <property type="protein sequence ID" value="NNA97395.1"/>
    <property type="molecule type" value="Genomic_DNA"/>
</dbReference>
<accession>A0A7Y1QMR4</accession>
<protein>
    <submittedName>
        <fullName evidence="2">Uncharacterized protein</fullName>
    </submittedName>
</protein>
<name>A0A7Y1QMR4_9PSED</name>
<feature type="transmembrane region" description="Helical" evidence="1">
    <location>
        <begin position="52"/>
        <end position="70"/>
    </location>
</feature>
<dbReference type="Proteomes" id="UP000542111">
    <property type="component" value="Unassembled WGS sequence"/>
</dbReference>